<feature type="compositionally biased region" description="Basic and acidic residues" evidence="1">
    <location>
        <begin position="921"/>
        <end position="933"/>
    </location>
</feature>
<dbReference type="InterPro" id="IPR000719">
    <property type="entry name" value="Prot_kinase_dom"/>
</dbReference>
<dbReference type="InterPro" id="IPR051681">
    <property type="entry name" value="Ser/Thr_Kinases-Pseudokinases"/>
</dbReference>
<reference evidence="2" key="1">
    <citation type="submission" date="2020-11" db="EMBL/GenBank/DDBJ databases">
        <authorList>
            <person name="Tran Van P."/>
        </authorList>
    </citation>
    <scope>NUCLEOTIDE SEQUENCE</scope>
</reference>
<dbReference type="AlphaFoldDB" id="A0A7R8ZQK4"/>
<feature type="region of interest" description="Disordered" evidence="1">
    <location>
        <begin position="1158"/>
        <end position="1216"/>
    </location>
</feature>
<gene>
    <name evidence="2" type="ORF">CTOB1V02_LOCUS8395</name>
</gene>
<dbReference type="EMBL" id="OB662767">
    <property type="protein sequence ID" value="CAD7230537.1"/>
    <property type="molecule type" value="Genomic_DNA"/>
</dbReference>
<feature type="compositionally biased region" description="Basic and acidic residues" evidence="1">
    <location>
        <begin position="471"/>
        <end position="486"/>
    </location>
</feature>
<dbReference type="Pfam" id="PF00069">
    <property type="entry name" value="Pkinase"/>
    <property type="match status" value="2"/>
</dbReference>
<dbReference type="CDD" id="cd22249">
    <property type="entry name" value="UDM1_RNF168_RNF169-like"/>
    <property type="match status" value="1"/>
</dbReference>
<evidence type="ECO:0000313" key="2">
    <source>
        <dbReference type="EMBL" id="CAD7230537.1"/>
    </source>
</evidence>
<organism evidence="2">
    <name type="scientific">Cyprideis torosa</name>
    <dbReference type="NCBI Taxonomy" id="163714"/>
    <lineage>
        <taxon>Eukaryota</taxon>
        <taxon>Metazoa</taxon>
        <taxon>Ecdysozoa</taxon>
        <taxon>Arthropoda</taxon>
        <taxon>Crustacea</taxon>
        <taxon>Oligostraca</taxon>
        <taxon>Ostracoda</taxon>
        <taxon>Podocopa</taxon>
        <taxon>Podocopida</taxon>
        <taxon>Cytherocopina</taxon>
        <taxon>Cytheroidea</taxon>
        <taxon>Cytherideidae</taxon>
        <taxon>Cyprideis</taxon>
    </lineage>
</organism>
<dbReference type="SMART" id="SM00220">
    <property type="entry name" value="S_TKc"/>
    <property type="match status" value="2"/>
</dbReference>
<dbReference type="Gene3D" id="1.10.510.10">
    <property type="entry name" value="Transferase(Phosphotransferase) domain 1"/>
    <property type="match status" value="2"/>
</dbReference>
<name>A0A7R8ZQK4_9CRUS</name>
<feature type="region of interest" description="Disordered" evidence="1">
    <location>
        <begin position="954"/>
        <end position="988"/>
    </location>
</feature>
<proteinExistence type="predicted"/>
<feature type="region of interest" description="Disordered" evidence="1">
    <location>
        <begin position="466"/>
        <end position="496"/>
    </location>
</feature>
<dbReference type="InterPro" id="IPR011009">
    <property type="entry name" value="Kinase-like_dom_sf"/>
</dbReference>
<feature type="compositionally biased region" description="Basic and acidic residues" evidence="1">
    <location>
        <begin position="189"/>
        <end position="204"/>
    </location>
</feature>
<feature type="region of interest" description="Disordered" evidence="1">
    <location>
        <begin position="516"/>
        <end position="556"/>
    </location>
</feature>
<dbReference type="SUPFAM" id="SSF56112">
    <property type="entry name" value="Protein kinase-like (PK-like)"/>
    <property type="match status" value="2"/>
</dbReference>
<dbReference type="OrthoDB" id="6373300at2759"/>
<dbReference type="InterPro" id="IPR008271">
    <property type="entry name" value="Ser/Thr_kinase_AS"/>
</dbReference>
<protein>
    <submittedName>
        <fullName evidence="2">Uncharacterized protein</fullName>
    </submittedName>
</protein>
<feature type="region of interest" description="Disordered" evidence="1">
    <location>
        <begin position="670"/>
        <end position="690"/>
    </location>
</feature>
<accession>A0A7R8ZQK4</accession>
<dbReference type="PROSITE" id="PS50011">
    <property type="entry name" value="PROTEIN_KINASE_DOM"/>
    <property type="match status" value="2"/>
</dbReference>
<feature type="compositionally biased region" description="Basic and acidic residues" evidence="1">
    <location>
        <begin position="521"/>
        <end position="530"/>
    </location>
</feature>
<feature type="region of interest" description="Disordered" evidence="1">
    <location>
        <begin position="186"/>
        <end position="209"/>
    </location>
</feature>
<feature type="region of interest" description="Disordered" evidence="1">
    <location>
        <begin position="704"/>
        <end position="725"/>
    </location>
</feature>
<dbReference type="GO" id="GO:0004674">
    <property type="term" value="F:protein serine/threonine kinase activity"/>
    <property type="evidence" value="ECO:0007669"/>
    <property type="project" value="TreeGrafter"/>
</dbReference>
<dbReference type="PROSITE" id="PS00108">
    <property type="entry name" value="PROTEIN_KINASE_ST"/>
    <property type="match status" value="2"/>
</dbReference>
<feature type="region of interest" description="Disordered" evidence="1">
    <location>
        <begin position="914"/>
        <end position="933"/>
    </location>
</feature>
<evidence type="ECO:0000256" key="1">
    <source>
        <dbReference type="SAM" id="MobiDB-lite"/>
    </source>
</evidence>
<dbReference type="PANTHER" id="PTHR44329">
    <property type="entry name" value="SERINE/THREONINE-PROTEIN KINASE TNNI3K-RELATED"/>
    <property type="match status" value="1"/>
</dbReference>
<dbReference type="GO" id="GO:0005524">
    <property type="term" value="F:ATP binding"/>
    <property type="evidence" value="ECO:0007669"/>
    <property type="project" value="InterPro"/>
</dbReference>
<sequence length="1228" mass="137527">MSDGAVGIVMERADKGTLQDSIRKLTVPQKVTIARGIVDGLVYLHSKKIVHRDLKPGNILLFGNKPTAKISDFGTSKMVQTFMESTKMIGTAKYCAPELLEPGHEYKTSVDVYSLSLILFELVTGEDLFKNCTSDLQVLTAILQNRRPTIPEDVPDALRSVLQKGWSQNPLDRPALSSFQETLQELSEDDLKKKETENKRKDENTFSEASHIQVPSKTRIIPAKDLGRDTNVYPGLWHSQEVAIKRFRILPNLPYLKALKSESNLAVKLLHPNIIRVYGTTKMSDGAVGIVMERADKGTLQDSIRKLTVPQKVTIARGIVDGLVYLHSKKIVHRDLKPGNILLFGNKPTAKISDFGTSKMVQTFMESTKMIGTAKYCAPELLEPGHEYKTSVDVYSLSLILFELVTGEDLFKNCTSDLQVLTAILQNRRPTIPEDVPDALRSVLQKGWSQNPLDRPALSSFQETLQELSEDDLKKKETENKRKDENTFSEASHIQVPSKTRIIPAKDLGRDTSYFSAAGAENDHGSGGRGDDDEEAGLLGERNSSMPCGARRKTSGSSEVCRLGSSVLDNPKSSLDGFATSASGTSRFSAETSFGRGTLFDVDSSSDWKYKRDALLSNDHFEDDSEYGVCGEKKRQFVCGICGVQFSDVNAHGFHEESCVGEQKKQDHALQEELNKEDEKRNKEVEAETKRLQKEEAELRRMMKEAAERRQQSNAAGHDGKTRQWSRIAGRQEFVHGSRNQTKNVWIEQSFPLGSSVLDKPKLYSDGFATSASGTSRFSAGTSFGRGSLFDVDSSSDWKYKRDALLSNDHFEDNSDYGAYGKAASAPSKKKTLFDVDSSSDWKYKRDALLSNDHFEDNSDYGAYGKAASAPSKKKQEPEGIPCEFCGVQFSDVNELCFHEQSCLEEQKKQAHALQEELNEENEKRNKEVEAETKRLQKEEAERRRMIKEVAERRQQANAAKKGAGKETTSIWRDGQPPVGSGSFTNTYSYGKETEFDTDRRNIEQYPSRQFHGEGHERYYRKEREDDGDKKNGFLKRGIDAIKRTVGLGGSVLDPNGSEFKPKQAHALQSAGPKLTFRTNTAECSKCKEQILLCDLQNHEDKCSDGILPNVFMTCNDCGSEIKWENIAKHENMSVQERSAFQEQIKQRSRIRLQAEMEMQHGSKYRSPEVNATDMRPPSSLPLPTNEQQTDGRRTPARHHHRSSPADHYPAALPGRIIRHRISGYPAG</sequence>